<dbReference type="AlphaFoldDB" id="A0A813L194"/>
<gene>
    <name evidence="2" type="ORF">PGLA2088_LOCUS39373</name>
</gene>
<proteinExistence type="predicted"/>
<dbReference type="Proteomes" id="UP000626109">
    <property type="component" value="Unassembled WGS sequence"/>
</dbReference>
<feature type="signal peptide" evidence="1">
    <location>
        <begin position="1"/>
        <end position="27"/>
    </location>
</feature>
<dbReference type="EMBL" id="CAJNNW010033091">
    <property type="protein sequence ID" value="CAE8717069.1"/>
    <property type="molecule type" value="Genomic_DNA"/>
</dbReference>
<comment type="caution">
    <text evidence="2">The sequence shown here is derived from an EMBL/GenBank/DDBJ whole genome shotgun (WGS) entry which is preliminary data.</text>
</comment>
<evidence type="ECO:0000313" key="3">
    <source>
        <dbReference type="Proteomes" id="UP000626109"/>
    </source>
</evidence>
<name>A0A813L194_POLGL</name>
<reference evidence="2" key="1">
    <citation type="submission" date="2021-02" db="EMBL/GenBank/DDBJ databases">
        <authorList>
            <person name="Dougan E. K."/>
            <person name="Rhodes N."/>
            <person name="Thang M."/>
            <person name="Chan C."/>
        </authorList>
    </citation>
    <scope>NUCLEOTIDE SEQUENCE</scope>
</reference>
<evidence type="ECO:0008006" key="4">
    <source>
        <dbReference type="Google" id="ProtNLM"/>
    </source>
</evidence>
<evidence type="ECO:0000313" key="2">
    <source>
        <dbReference type="EMBL" id="CAE8717069.1"/>
    </source>
</evidence>
<accession>A0A813L194</accession>
<keyword evidence="1" id="KW-0732">Signal</keyword>
<protein>
    <recommendedName>
        <fullName evidence="4">Phytanoyl-CoA dioxygenase</fullName>
    </recommendedName>
</protein>
<sequence length="402" mass="44726">MAGRLRHAFSSTGCCLFWHLCARGTAALTASPEDVGQMLRIMGYVVLPNLLTEETVVQMRAGFQTWRAKHPDALLEEVLARTVPDILSYPEIQEAFKPLLSSPSLDAALSAYFEGQPYRILRHSDVGVNRMVGHWHKDYAVLGHRRRTMKHQRNLGTRSTDVWGPPADGSPYKILRLAIYLQDHRNGRALSVIQASHLRNDSEMGSGEIGHVALNPSLGDLIVWDMRLTHRGALRNTQDYGTDRLLFTYSLAVDNSFTEEHEQESISREEAQKKSALLSSLSAAQGGLVQKESPCDGQHCCLEGLSAAPQRPRLLGPSHSLSWIAQRYRRGSEKLFAAADRPPGPATIPHAYTEYYGPLLDGARERVQHVLQVGGSFAAQVWRDFFPNARVWAVAVDDEDLA</sequence>
<feature type="chain" id="PRO_5032746149" description="Phytanoyl-CoA dioxygenase" evidence="1">
    <location>
        <begin position="28"/>
        <end position="402"/>
    </location>
</feature>
<dbReference type="Gene3D" id="2.60.120.620">
    <property type="entry name" value="q2cbj1_9rhob like domain"/>
    <property type="match status" value="1"/>
</dbReference>
<organism evidence="2 3">
    <name type="scientific">Polarella glacialis</name>
    <name type="common">Dinoflagellate</name>
    <dbReference type="NCBI Taxonomy" id="89957"/>
    <lineage>
        <taxon>Eukaryota</taxon>
        <taxon>Sar</taxon>
        <taxon>Alveolata</taxon>
        <taxon>Dinophyceae</taxon>
        <taxon>Suessiales</taxon>
        <taxon>Suessiaceae</taxon>
        <taxon>Polarella</taxon>
    </lineage>
</organism>
<dbReference type="SUPFAM" id="SSF51197">
    <property type="entry name" value="Clavaminate synthase-like"/>
    <property type="match status" value="1"/>
</dbReference>
<evidence type="ECO:0000256" key="1">
    <source>
        <dbReference type="SAM" id="SignalP"/>
    </source>
</evidence>